<dbReference type="InterPro" id="IPR003710">
    <property type="entry name" value="ApbA"/>
</dbReference>
<dbReference type="GO" id="GO:0008677">
    <property type="term" value="F:2-dehydropantoate 2-reductase activity"/>
    <property type="evidence" value="ECO:0007669"/>
    <property type="project" value="InterPro"/>
</dbReference>
<dbReference type="PANTHER" id="PTHR21708:SF26">
    <property type="entry name" value="2-DEHYDROPANTOATE 2-REDUCTASE"/>
    <property type="match status" value="1"/>
</dbReference>
<reference evidence="2" key="1">
    <citation type="submission" date="2018-05" db="EMBL/GenBank/DDBJ databases">
        <authorList>
            <person name="Lanie J.A."/>
            <person name="Ng W.-L."/>
            <person name="Kazmierczak K.M."/>
            <person name="Andrzejewski T.M."/>
            <person name="Davidsen T.M."/>
            <person name="Wayne K.J."/>
            <person name="Tettelin H."/>
            <person name="Glass J.I."/>
            <person name="Rusch D."/>
            <person name="Podicherti R."/>
            <person name="Tsui H.-C.T."/>
            <person name="Winkler M.E."/>
        </authorList>
    </citation>
    <scope>NUCLEOTIDE SEQUENCE</scope>
</reference>
<dbReference type="InterPro" id="IPR051402">
    <property type="entry name" value="KPR-Related"/>
</dbReference>
<organism evidence="2">
    <name type="scientific">marine metagenome</name>
    <dbReference type="NCBI Taxonomy" id="408172"/>
    <lineage>
        <taxon>unclassified sequences</taxon>
        <taxon>metagenomes</taxon>
        <taxon>ecological metagenomes</taxon>
    </lineage>
</organism>
<sequence>MKIAVIGVGAMGSVYAGLLADAGNEIWAIDVWSEHINAIRDRGLRVEGKSGDRTVKIAATTDAQEAGPCDLVIIATKAMHVEAAAVAAKTIIRDNTTVLTIQNGIGSFEKVAATIGKEKITIGVAGGFGASIKAPGHVHHNGMELIRLGEMAGPVTTRLDKVAEVWSNAGFNVKTYDDIERMD</sequence>
<dbReference type="SUPFAM" id="SSF51735">
    <property type="entry name" value="NAD(P)-binding Rossmann-fold domains"/>
    <property type="match status" value="1"/>
</dbReference>
<dbReference type="EMBL" id="UINC01174424">
    <property type="protein sequence ID" value="SVD80542.1"/>
    <property type="molecule type" value="Genomic_DNA"/>
</dbReference>
<feature type="domain" description="Ketopantoate reductase N-terminal" evidence="1">
    <location>
        <begin position="3"/>
        <end position="152"/>
    </location>
</feature>
<dbReference type="InterPro" id="IPR013332">
    <property type="entry name" value="KPR_N"/>
</dbReference>
<dbReference type="GO" id="GO:0015940">
    <property type="term" value="P:pantothenate biosynthetic process"/>
    <property type="evidence" value="ECO:0007669"/>
    <property type="project" value="InterPro"/>
</dbReference>
<dbReference type="PANTHER" id="PTHR21708">
    <property type="entry name" value="PROBABLE 2-DEHYDROPANTOATE 2-REDUCTASE"/>
    <property type="match status" value="1"/>
</dbReference>
<dbReference type="AlphaFoldDB" id="A0A382YB58"/>
<name>A0A382YB58_9ZZZZ</name>
<dbReference type="Pfam" id="PF02558">
    <property type="entry name" value="ApbA"/>
    <property type="match status" value="1"/>
</dbReference>
<feature type="non-terminal residue" evidence="2">
    <location>
        <position position="183"/>
    </location>
</feature>
<evidence type="ECO:0000259" key="1">
    <source>
        <dbReference type="Pfam" id="PF02558"/>
    </source>
</evidence>
<dbReference type="NCBIfam" id="TIGR00745">
    <property type="entry name" value="apbA_panE"/>
    <property type="match status" value="1"/>
</dbReference>
<proteinExistence type="predicted"/>
<accession>A0A382YB58</accession>
<dbReference type="Gene3D" id="3.40.50.720">
    <property type="entry name" value="NAD(P)-binding Rossmann-like Domain"/>
    <property type="match status" value="1"/>
</dbReference>
<evidence type="ECO:0000313" key="2">
    <source>
        <dbReference type="EMBL" id="SVD80542.1"/>
    </source>
</evidence>
<dbReference type="InterPro" id="IPR036291">
    <property type="entry name" value="NAD(P)-bd_dom_sf"/>
</dbReference>
<gene>
    <name evidence="2" type="ORF">METZ01_LOCUS433396</name>
</gene>
<protein>
    <recommendedName>
        <fullName evidence="1">Ketopantoate reductase N-terminal domain-containing protein</fullName>
    </recommendedName>
</protein>
<dbReference type="GO" id="GO:0005737">
    <property type="term" value="C:cytoplasm"/>
    <property type="evidence" value="ECO:0007669"/>
    <property type="project" value="TreeGrafter"/>
</dbReference>